<evidence type="ECO:0000256" key="2">
    <source>
        <dbReference type="SAM" id="SignalP"/>
    </source>
</evidence>
<feature type="signal peptide" evidence="2">
    <location>
        <begin position="1"/>
        <end position="17"/>
    </location>
</feature>
<feature type="domain" description="EF-hand" evidence="3">
    <location>
        <begin position="52"/>
        <end position="87"/>
    </location>
</feature>
<organism evidence="4 5">
    <name type="scientific">Sinanodonta woodiana</name>
    <name type="common">Chinese pond mussel</name>
    <name type="synonym">Anodonta woodiana</name>
    <dbReference type="NCBI Taxonomy" id="1069815"/>
    <lineage>
        <taxon>Eukaryota</taxon>
        <taxon>Metazoa</taxon>
        <taxon>Spiralia</taxon>
        <taxon>Lophotrochozoa</taxon>
        <taxon>Mollusca</taxon>
        <taxon>Bivalvia</taxon>
        <taxon>Autobranchia</taxon>
        <taxon>Heteroconchia</taxon>
        <taxon>Palaeoheterodonta</taxon>
        <taxon>Unionida</taxon>
        <taxon>Unionoidea</taxon>
        <taxon>Unionidae</taxon>
        <taxon>Unioninae</taxon>
        <taxon>Sinanodonta</taxon>
    </lineage>
</organism>
<proteinExistence type="predicted"/>
<feature type="chain" id="PRO_5044827913" description="EF-hand domain-containing protein" evidence="2">
    <location>
        <begin position="18"/>
        <end position="89"/>
    </location>
</feature>
<evidence type="ECO:0000259" key="3">
    <source>
        <dbReference type="PROSITE" id="PS50222"/>
    </source>
</evidence>
<dbReference type="EMBL" id="JBJQND010000007">
    <property type="protein sequence ID" value="KAL3870468.1"/>
    <property type="molecule type" value="Genomic_DNA"/>
</dbReference>
<comment type="caution">
    <text evidence="4">The sequence shown here is derived from an EMBL/GenBank/DDBJ whole genome shotgun (WGS) entry which is preliminary data.</text>
</comment>
<evidence type="ECO:0000313" key="4">
    <source>
        <dbReference type="EMBL" id="KAL3870468.1"/>
    </source>
</evidence>
<protein>
    <recommendedName>
        <fullName evidence="3">EF-hand domain-containing protein</fullName>
    </recommendedName>
</protein>
<dbReference type="PROSITE" id="PS50222">
    <property type="entry name" value="EF_HAND_2"/>
    <property type="match status" value="1"/>
</dbReference>
<keyword evidence="5" id="KW-1185">Reference proteome</keyword>
<evidence type="ECO:0000313" key="5">
    <source>
        <dbReference type="Proteomes" id="UP001634394"/>
    </source>
</evidence>
<dbReference type="AlphaFoldDB" id="A0ABD3WB63"/>
<dbReference type="InterPro" id="IPR011992">
    <property type="entry name" value="EF-hand-dom_pair"/>
</dbReference>
<dbReference type="SUPFAM" id="SSF47473">
    <property type="entry name" value="EF-hand"/>
    <property type="match status" value="1"/>
</dbReference>
<keyword evidence="1" id="KW-0106">Calcium</keyword>
<dbReference type="PROSITE" id="PS00018">
    <property type="entry name" value="EF_HAND_1"/>
    <property type="match status" value="1"/>
</dbReference>
<sequence>MKVGVFLLLGICIGVHANPGRPAIPDDPIARHMFLLALGNTTTGNTTTIDYVTEARLHEIFGKFDLNGDHHVSEDEFVLIWYSLSGGDQ</sequence>
<dbReference type="InterPro" id="IPR018247">
    <property type="entry name" value="EF_Hand_1_Ca_BS"/>
</dbReference>
<accession>A0ABD3WB63</accession>
<dbReference type="Gene3D" id="1.10.238.10">
    <property type="entry name" value="EF-hand"/>
    <property type="match status" value="1"/>
</dbReference>
<dbReference type="Proteomes" id="UP001634394">
    <property type="component" value="Unassembled WGS sequence"/>
</dbReference>
<dbReference type="InterPro" id="IPR002048">
    <property type="entry name" value="EF_hand_dom"/>
</dbReference>
<evidence type="ECO:0000256" key="1">
    <source>
        <dbReference type="ARBA" id="ARBA00022837"/>
    </source>
</evidence>
<gene>
    <name evidence="4" type="ORF">ACJMK2_038523</name>
</gene>
<reference evidence="4 5" key="1">
    <citation type="submission" date="2024-11" db="EMBL/GenBank/DDBJ databases">
        <title>Chromosome-level genome assembly of the freshwater bivalve Anodonta woodiana.</title>
        <authorList>
            <person name="Chen X."/>
        </authorList>
    </citation>
    <scope>NUCLEOTIDE SEQUENCE [LARGE SCALE GENOMIC DNA]</scope>
    <source>
        <strain evidence="4">MN2024</strain>
        <tissue evidence="4">Gills</tissue>
    </source>
</reference>
<name>A0ABD3WB63_SINWO</name>
<keyword evidence="2" id="KW-0732">Signal</keyword>